<dbReference type="GO" id="GO:0008299">
    <property type="term" value="P:isoprenoid biosynthetic process"/>
    <property type="evidence" value="ECO:0007669"/>
    <property type="project" value="InterPro"/>
</dbReference>
<proteinExistence type="predicted"/>
<organism evidence="6 7">
    <name type="scientific">Alternaria atra</name>
    <dbReference type="NCBI Taxonomy" id="119953"/>
    <lineage>
        <taxon>Eukaryota</taxon>
        <taxon>Fungi</taxon>
        <taxon>Dikarya</taxon>
        <taxon>Ascomycota</taxon>
        <taxon>Pezizomycotina</taxon>
        <taxon>Dothideomycetes</taxon>
        <taxon>Pleosporomycetidae</taxon>
        <taxon>Pleosporales</taxon>
        <taxon>Pleosporineae</taxon>
        <taxon>Pleosporaceae</taxon>
        <taxon>Alternaria</taxon>
        <taxon>Alternaria sect. Ulocladioides</taxon>
    </lineage>
</organism>
<keyword evidence="3" id="KW-0479">Metal-binding</keyword>
<dbReference type="EMBL" id="CAJRGZ010000017">
    <property type="protein sequence ID" value="CAG5156083.1"/>
    <property type="molecule type" value="Genomic_DNA"/>
</dbReference>
<dbReference type="OrthoDB" id="6921389at2759"/>
<feature type="compositionally biased region" description="Basic and acidic residues" evidence="5">
    <location>
        <begin position="398"/>
        <end position="410"/>
    </location>
</feature>
<feature type="compositionally biased region" description="Basic and acidic residues" evidence="5">
    <location>
        <begin position="380"/>
        <end position="391"/>
    </location>
</feature>
<dbReference type="PANTHER" id="PTHR12001:SF72">
    <property type="entry name" value="THIJ_PFPI FAMILY PROTEIN (AFU_ORTHOLOGUE AFUA_3G01210)-RELATED"/>
    <property type="match status" value="1"/>
</dbReference>
<sequence>MAINCPKQASANENSYLVSLSYYDTHGLCSGYTLRRHNYESETNVGCHAARQDWIKYVGPIEQFGGCNPINGNFTAVVLPLTKPERLRLISYVLECKTLLIVSYRLPQPVCLLYVDAFLYDNMIELEKPDMSRLNNHNEQEWKNTNPALGKTQIQAKIMTQLASMDNSCTERVKRVWKEMITTTLQDKDKCFTTLEEYVNFRMIDTGAPFVEAMLLFGMGMTLTEEEDIQLEPIRKPCYAALGLANDFFSFDREYAEFKNSANSQTLTNAVWLHMQWYNVDVDMAKKMTLEATSRYEKQFLESCAVFRQHNGPLPEKLDRYLDALAYQVSGNVVWSLNCPRYHPEYRYDPNTGIEDEMTAESLPKTLGLEYDATNMLIMEDKRDESSRRSSTDTSPRVFEDDASTTRDDISISSCTTASSSISNTNEMTGKDLLGPEHIQEPFNYITSLPSKGVRDTFIDALNIWLDVPEPISSRIKSLGNRLHAASLMLDDIEDGSNLRRGQPATHTVFGTAQTINSGCYEILQAVNEAQQLGAAEVKIILEELAELHIGQSYDLFWTHHGHCPSEDEYLEMVNKKTGGLFRLLARLLLVSADRTSSILAIDTDIEDLVGLIGMQYQIRDDYQNLQSSEYKAQKGFCEDLDEGKMSFPLVHALNSHEDSATLCELLRQRRDVGCLSDEQKWLVLEQLDRLGSMVYTQDTLKRMQGQVYDRVKRIESRTGRENWILRALLQRLEV</sequence>
<dbReference type="GO" id="GO:0046165">
    <property type="term" value="P:alcohol biosynthetic process"/>
    <property type="evidence" value="ECO:0007669"/>
    <property type="project" value="UniProtKB-ARBA"/>
</dbReference>
<dbReference type="PROSITE" id="PS00444">
    <property type="entry name" value="POLYPRENYL_SYNTHASE_2"/>
    <property type="match status" value="1"/>
</dbReference>
<name>A0A8J2HZZ6_9PLEO</name>
<protein>
    <recommendedName>
        <fullName evidence="1">geranylgeranyl diphosphate synthase</fullName>
        <ecNumber evidence="1">2.5.1.29</ecNumber>
    </recommendedName>
</protein>
<dbReference type="GO" id="GO:0004311">
    <property type="term" value="F:geranylgeranyl diphosphate synthase activity"/>
    <property type="evidence" value="ECO:0007669"/>
    <property type="project" value="UniProtKB-EC"/>
</dbReference>
<dbReference type="GeneID" id="67015591"/>
<keyword evidence="2" id="KW-0808">Transferase</keyword>
<evidence type="ECO:0000256" key="2">
    <source>
        <dbReference type="ARBA" id="ARBA00022679"/>
    </source>
</evidence>
<dbReference type="EC" id="2.5.1.29" evidence="1"/>
<dbReference type="RefSeq" id="XP_043167521.1">
    <property type="nucleotide sequence ID" value="XM_043311586.1"/>
</dbReference>
<feature type="region of interest" description="Disordered" evidence="5">
    <location>
        <begin position="380"/>
        <end position="412"/>
    </location>
</feature>
<evidence type="ECO:0000256" key="1">
    <source>
        <dbReference type="ARBA" id="ARBA00012382"/>
    </source>
</evidence>
<accession>A0A8J2HZZ6</accession>
<dbReference type="InterPro" id="IPR033749">
    <property type="entry name" value="Polyprenyl_synt_CS"/>
</dbReference>
<evidence type="ECO:0000256" key="5">
    <source>
        <dbReference type="SAM" id="MobiDB-lite"/>
    </source>
</evidence>
<keyword evidence="4" id="KW-0460">Magnesium</keyword>
<dbReference type="GO" id="GO:0043386">
    <property type="term" value="P:mycotoxin biosynthetic process"/>
    <property type="evidence" value="ECO:0007669"/>
    <property type="project" value="UniProtKB-ARBA"/>
</dbReference>
<evidence type="ECO:0000256" key="3">
    <source>
        <dbReference type="ARBA" id="ARBA00022723"/>
    </source>
</evidence>
<dbReference type="InterPro" id="IPR008949">
    <property type="entry name" value="Isoprenoid_synthase_dom_sf"/>
</dbReference>
<dbReference type="Pfam" id="PF00348">
    <property type="entry name" value="polyprenyl_synt"/>
    <property type="match status" value="1"/>
</dbReference>
<reference evidence="6" key="1">
    <citation type="submission" date="2021-05" db="EMBL/GenBank/DDBJ databases">
        <authorList>
            <person name="Stam R."/>
        </authorList>
    </citation>
    <scope>NUCLEOTIDE SEQUENCE</scope>
    <source>
        <strain evidence="6">CS162</strain>
    </source>
</reference>
<dbReference type="Pfam" id="PF19086">
    <property type="entry name" value="Terpene_syn_C_2"/>
    <property type="match status" value="1"/>
</dbReference>
<dbReference type="SFLD" id="SFLDS00005">
    <property type="entry name" value="Isoprenoid_Synthase_Type_I"/>
    <property type="match status" value="1"/>
</dbReference>
<dbReference type="InterPro" id="IPR000092">
    <property type="entry name" value="Polyprenyl_synt"/>
</dbReference>
<comment type="caution">
    <text evidence="6">The sequence shown here is derived from an EMBL/GenBank/DDBJ whole genome shotgun (WGS) entry which is preliminary data.</text>
</comment>
<dbReference type="SUPFAM" id="SSF48576">
    <property type="entry name" value="Terpenoid synthases"/>
    <property type="match status" value="2"/>
</dbReference>
<evidence type="ECO:0000313" key="6">
    <source>
        <dbReference type="EMBL" id="CAG5156083.1"/>
    </source>
</evidence>
<evidence type="ECO:0000313" key="7">
    <source>
        <dbReference type="Proteomes" id="UP000676310"/>
    </source>
</evidence>
<dbReference type="PROSITE" id="PS00723">
    <property type="entry name" value="POLYPRENYL_SYNTHASE_1"/>
    <property type="match status" value="1"/>
</dbReference>
<dbReference type="PANTHER" id="PTHR12001">
    <property type="entry name" value="GERANYLGERANYL PYROPHOSPHATE SYNTHASE"/>
    <property type="match status" value="1"/>
</dbReference>
<dbReference type="GO" id="GO:0046872">
    <property type="term" value="F:metal ion binding"/>
    <property type="evidence" value="ECO:0007669"/>
    <property type="project" value="UniProtKB-KW"/>
</dbReference>
<dbReference type="Gene3D" id="1.10.600.10">
    <property type="entry name" value="Farnesyl Diphosphate Synthase"/>
    <property type="match status" value="2"/>
</dbReference>
<dbReference type="AlphaFoldDB" id="A0A8J2HZZ6"/>
<dbReference type="Proteomes" id="UP000676310">
    <property type="component" value="Unassembled WGS sequence"/>
</dbReference>
<evidence type="ECO:0000256" key="4">
    <source>
        <dbReference type="ARBA" id="ARBA00022842"/>
    </source>
</evidence>
<keyword evidence="7" id="KW-1185">Reference proteome</keyword>
<gene>
    <name evidence="6" type="ORF">ALTATR162_LOCUS3976</name>
</gene>